<dbReference type="RefSeq" id="WP_089224433.1">
    <property type="nucleotide sequence ID" value="NZ_FZOF01000006.1"/>
</dbReference>
<gene>
    <name evidence="4" type="ORF">SAMN05216252_10655</name>
</gene>
<reference evidence="4 5" key="1">
    <citation type="submission" date="2017-06" db="EMBL/GenBank/DDBJ databases">
        <authorList>
            <person name="Kim H.J."/>
            <person name="Triplett B.A."/>
        </authorList>
    </citation>
    <scope>NUCLEOTIDE SEQUENCE [LARGE SCALE GENOMIC DNA]</scope>
    <source>
        <strain evidence="4 5">CGMCC 4.1858</strain>
    </source>
</reference>
<dbReference type="Pfam" id="PF00440">
    <property type="entry name" value="TetR_N"/>
    <property type="match status" value="1"/>
</dbReference>
<feature type="domain" description="HTH tetR-type" evidence="3">
    <location>
        <begin position="2"/>
        <end position="62"/>
    </location>
</feature>
<dbReference type="AlphaFoldDB" id="A0A239EPG6"/>
<dbReference type="GO" id="GO:0003677">
    <property type="term" value="F:DNA binding"/>
    <property type="evidence" value="ECO:0007669"/>
    <property type="project" value="UniProtKB-UniRule"/>
</dbReference>
<dbReference type="InterPro" id="IPR040611">
    <property type="entry name" value="AlkX_C"/>
</dbReference>
<dbReference type="InterPro" id="IPR001647">
    <property type="entry name" value="HTH_TetR"/>
</dbReference>
<dbReference type="PROSITE" id="PS50977">
    <property type="entry name" value="HTH_TETR_2"/>
    <property type="match status" value="1"/>
</dbReference>
<protein>
    <submittedName>
        <fullName evidence="4">Transcriptional regulator, TetR family</fullName>
    </submittedName>
</protein>
<organism evidence="4 5">
    <name type="scientific">Actinacidiphila glaucinigra</name>
    <dbReference type="NCBI Taxonomy" id="235986"/>
    <lineage>
        <taxon>Bacteria</taxon>
        <taxon>Bacillati</taxon>
        <taxon>Actinomycetota</taxon>
        <taxon>Actinomycetes</taxon>
        <taxon>Kitasatosporales</taxon>
        <taxon>Streptomycetaceae</taxon>
        <taxon>Actinacidiphila</taxon>
    </lineage>
</organism>
<evidence type="ECO:0000259" key="3">
    <source>
        <dbReference type="PROSITE" id="PS50977"/>
    </source>
</evidence>
<dbReference type="EMBL" id="FZOF01000006">
    <property type="protein sequence ID" value="SNS45822.1"/>
    <property type="molecule type" value="Genomic_DNA"/>
</dbReference>
<dbReference type="Gene3D" id="1.10.357.10">
    <property type="entry name" value="Tetracycline Repressor, domain 2"/>
    <property type="match status" value="1"/>
</dbReference>
<accession>A0A239EPG6</accession>
<dbReference type="InterPro" id="IPR009057">
    <property type="entry name" value="Homeodomain-like_sf"/>
</dbReference>
<evidence type="ECO:0000256" key="2">
    <source>
        <dbReference type="PROSITE-ProRule" id="PRU00335"/>
    </source>
</evidence>
<dbReference type="Proteomes" id="UP000198280">
    <property type="component" value="Unassembled WGS sequence"/>
</dbReference>
<evidence type="ECO:0000313" key="5">
    <source>
        <dbReference type="Proteomes" id="UP000198280"/>
    </source>
</evidence>
<proteinExistence type="predicted"/>
<dbReference type="OrthoDB" id="4371863at2"/>
<dbReference type="SUPFAM" id="SSF46689">
    <property type="entry name" value="Homeodomain-like"/>
    <property type="match status" value="1"/>
</dbReference>
<dbReference type="PRINTS" id="PR00455">
    <property type="entry name" value="HTHTETR"/>
</dbReference>
<evidence type="ECO:0000313" key="4">
    <source>
        <dbReference type="EMBL" id="SNS45822.1"/>
    </source>
</evidence>
<keyword evidence="5" id="KW-1185">Reference proteome</keyword>
<sequence>MPTARESLLDAALSALGGRSWATVRMVDVAATAGVSRQTLYNEFGTKEGLARALARREAEAFLAGVERALDTAGRQGADAGDCFAAAAAWTLHSARRSPLVRAVLTGCRGDRVPAAAVVPVPLPRLPGGRLRKDDAPLAPAELLDAFRARAVTVLGRRFPKLDQAEADWACGTAVRVTVSYVLAPAASDEEACRRVARLVRGLLQRGW</sequence>
<dbReference type="Pfam" id="PF18556">
    <property type="entry name" value="TetR_C_35"/>
    <property type="match status" value="1"/>
</dbReference>
<name>A0A239EPG6_9ACTN</name>
<evidence type="ECO:0000256" key="1">
    <source>
        <dbReference type="ARBA" id="ARBA00023125"/>
    </source>
</evidence>
<feature type="DNA-binding region" description="H-T-H motif" evidence="2">
    <location>
        <begin position="25"/>
        <end position="44"/>
    </location>
</feature>
<keyword evidence="1 2" id="KW-0238">DNA-binding</keyword>